<evidence type="ECO:0000256" key="7">
    <source>
        <dbReference type="ARBA" id="ARBA00023136"/>
    </source>
</evidence>
<dbReference type="InterPro" id="IPR043130">
    <property type="entry name" value="CDP-OH_PTrfase_TM_dom"/>
</dbReference>
<comment type="catalytic activity">
    <reaction evidence="11">
        <text>a CDP-1,2-diacyl-sn-glycerol + a 1,2-diacyl-sn-glycero-3-phospho-(1'-sn-glycerol) = a cardiolipin + CMP + H(+)</text>
        <dbReference type="Rhea" id="RHEA:32931"/>
        <dbReference type="ChEBI" id="CHEBI:15378"/>
        <dbReference type="ChEBI" id="CHEBI:58332"/>
        <dbReference type="ChEBI" id="CHEBI:60377"/>
        <dbReference type="ChEBI" id="CHEBI:62237"/>
        <dbReference type="ChEBI" id="CHEBI:64716"/>
        <dbReference type="EC" id="2.7.8.41"/>
    </reaction>
</comment>
<keyword evidence="7" id="KW-0472">Membrane</keyword>
<organism evidence="14 15">
    <name type="scientific">Didymodactylos carnosus</name>
    <dbReference type="NCBI Taxonomy" id="1234261"/>
    <lineage>
        <taxon>Eukaryota</taxon>
        <taxon>Metazoa</taxon>
        <taxon>Spiralia</taxon>
        <taxon>Gnathifera</taxon>
        <taxon>Rotifera</taxon>
        <taxon>Eurotatoria</taxon>
        <taxon>Bdelloidea</taxon>
        <taxon>Philodinida</taxon>
        <taxon>Philodinidae</taxon>
        <taxon>Didymodactylos</taxon>
    </lineage>
</organism>
<evidence type="ECO:0000313" key="13">
    <source>
        <dbReference type="EMBL" id="CAF0732845.1"/>
    </source>
</evidence>
<evidence type="ECO:0000256" key="8">
    <source>
        <dbReference type="ARBA" id="ARBA00023209"/>
    </source>
</evidence>
<dbReference type="GO" id="GO:0008654">
    <property type="term" value="P:phospholipid biosynthetic process"/>
    <property type="evidence" value="ECO:0007669"/>
    <property type="project" value="UniProtKB-KW"/>
</dbReference>
<dbReference type="EMBL" id="CAJOBA010000150">
    <property type="protein sequence ID" value="CAF3508774.1"/>
    <property type="molecule type" value="Genomic_DNA"/>
</dbReference>
<keyword evidence="2" id="KW-0444">Lipid biosynthesis</keyword>
<dbReference type="GO" id="GO:0016020">
    <property type="term" value="C:membrane"/>
    <property type="evidence" value="ECO:0007669"/>
    <property type="project" value="UniProtKB-SubCell"/>
</dbReference>
<evidence type="ECO:0000256" key="4">
    <source>
        <dbReference type="ARBA" id="ARBA00022692"/>
    </source>
</evidence>
<dbReference type="GO" id="GO:0043337">
    <property type="term" value="F:cardiolipin synthase (CMP-forming)"/>
    <property type="evidence" value="ECO:0007669"/>
    <property type="project" value="UniProtKB-EC"/>
</dbReference>
<dbReference type="PROSITE" id="PS00379">
    <property type="entry name" value="CDP_ALCOHOL_P_TRANSF"/>
    <property type="match status" value="1"/>
</dbReference>
<sequence>MVCFTAAIHQGKVFSVDKHGERDYIKITMATIQNEPQQRTAFSQMPTSTNIYLAKADEWLHKLIRGTPNGLTLSNLTCGLFSLIMSMNGFHRFGSLFILLAGVCDVFDGRLARYLKIEGPMGAQLDSLADIVSFGVAPAILAHSISQWSFLMIIAFVAYPLG</sequence>
<dbReference type="Proteomes" id="UP000677228">
    <property type="component" value="Unassembled WGS sequence"/>
</dbReference>
<keyword evidence="5" id="KW-1133">Transmembrane helix</keyword>
<keyword evidence="3 12" id="KW-0808">Transferase</keyword>
<dbReference type="EC" id="2.7.8.41" evidence="10"/>
<comment type="subcellular location">
    <subcellularLocation>
        <location evidence="1">Membrane</location>
        <topology evidence="1">Multi-pass membrane protein</topology>
    </subcellularLocation>
</comment>
<evidence type="ECO:0000256" key="6">
    <source>
        <dbReference type="ARBA" id="ARBA00023098"/>
    </source>
</evidence>
<evidence type="ECO:0000256" key="10">
    <source>
        <dbReference type="ARBA" id="ARBA00039001"/>
    </source>
</evidence>
<dbReference type="AlphaFoldDB" id="A0A8S2GFL8"/>
<evidence type="ECO:0000256" key="1">
    <source>
        <dbReference type="ARBA" id="ARBA00004141"/>
    </source>
</evidence>
<dbReference type="InterPro" id="IPR048254">
    <property type="entry name" value="CDP_ALCOHOL_P_TRANSF_CS"/>
</dbReference>
<keyword evidence="9" id="KW-1208">Phospholipid metabolism</keyword>
<dbReference type="Pfam" id="PF01066">
    <property type="entry name" value="CDP-OH_P_transf"/>
    <property type="match status" value="1"/>
</dbReference>
<dbReference type="InterPro" id="IPR000462">
    <property type="entry name" value="CDP-OH_P_trans"/>
</dbReference>
<dbReference type="EMBL" id="CAJNOK010000150">
    <property type="protein sequence ID" value="CAF0732845.1"/>
    <property type="molecule type" value="Genomic_DNA"/>
</dbReference>
<proteinExistence type="inferred from homology"/>
<keyword evidence="8" id="KW-0594">Phospholipid biosynthesis</keyword>
<evidence type="ECO:0000256" key="5">
    <source>
        <dbReference type="ARBA" id="ARBA00022989"/>
    </source>
</evidence>
<reference evidence="14" key="1">
    <citation type="submission" date="2021-02" db="EMBL/GenBank/DDBJ databases">
        <authorList>
            <person name="Nowell W R."/>
        </authorList>
    </citation>
    <scope>NUCLEOTIDE SEQUENCE</scope>
</reference>
<name>A0A8S2GFL8_9BILA</name>
<gene>
    <name evidence="13" type="ORF">OVA965_LOCUS931</name>
    <name evidence="14" type="ORF">TMI583_LOCUS932</name>
</gene>
<keyword evidence="4" id="KW-0812">Transmembrane</keyword>
<dbReference type="InterPro" id="IPR050324">
    <property type="entry name" value="CDP-alcohol_PTase-I"/>
</dbReference>
<dbReference type="PANTHER" id="PTHR14269:SF61">
    <property type="entry name" value="CDP-DIACYLGLYCEROL--SERINE O-PHOSPHATIDYLTRANSFERASE"/>
    <property type="match status" value="1"/>
</dbReference>
<dbReference type="Proteomes" id="UP000682733">
    <property type="component" value="Unassembled WGS sequence"/>
</dbReference>
<protein>
    <recommendedName>
        <fullName evidence="10">cardiolipin synthase (CMP-forming)</fullName>
        <ecNumber evidence="10">2.7.8.41</ecNumber>
    </recommendedName>
</protein>
<evidence type="ECO:0000256" key="12">
    <source>
        <dbReference type="RuleBase" id="RU003750"/>
    </source>
</evidence>
<evidence type="ECO:0000256" key="9">
    <source>
        <dbReference type="ARBA" id="ARBA00023264"/>
    </source>
</evidence>
<accession>A0A8S2GFL8</accession>
<comment type="caution">
    <text evidence="14">The sequence shown here is derived from an EMBL/GenBank/DDBJ whole genome shotgun (WGS) entry which is preliminary data.</text>
</comment>
<dbReference type="PANTHER" id="PTHR14269">
    <property type="entry name" value="CDP-DIACYLGLYCEROL--GLYCEROL-3-PHOSPHATE 3-PHOSPHATIDYLTRANSFERASE-RELATED"/>
    <property type="match status" value="1"/>
</dbReference>
<comment type="similarity">
    <text evidence="12">Belongs to the CDP-alcohol phosphatidyltransferase class-I family.</text>
</comment>
<keyword evidence="6" id="KW-0443">Lipid metabolism</keyword>
<evidence type="ECO:0000256" key="11">
    <source>
        <dbReference type="ARBA" id="ARBA00047433"/>
    </source>
</evidence>
<evidence type="ECO:0000313" key="14">
    <source>
        <dbReference type="EMBL" id="CAF3508774.1"/>
    </source>
</evidence>
<evidence type="ECO:0000313" key="15">
    <source>
        <dbReference type="Proteomes" id="UP000682733"/>
    </source>
</evidence>
<evidence type="ECO:0000256" key="3">
    <source>
        <dbReference type="ARBA" id="ARBA00022679"/>
    </source>
</evidence>
<dbReference type="Gene3D" id="1.20.120.1760">
    <property type="match status" value="1"/>
</dbReference>
<evidence type="ECO:0000256" key="2">
    <source>
        <dbReference type="ARBA" id="ARBA00022516"/>
    </source>
</evidence>